<proteinExistence type="predicted"/>
<reference evidence="2 3" key="1">
    <citation type="submission" date="2021-01" db="EMBL/GenBank/DDBJ databases">
        <title>Whole genome shotgun sequence of Microbispora corallina NBRC 16416.</title>
        <authorList>
            <person name="Komaki H."/>
            <person name="Tamura T."/>
        </authorList>
    </citation>
    <scope>NUCLEOTIDE SEQUENCE [LARGE SCALE GENOMIC DNA]</scope>
    <source>
        <strain evidence="2 3">NBRC 16416</strain>
    </source>
</reference>
<feature type="compositionally biased region" description="Acidic residues" evidence="1">
    <location>
        <begin position="130"/>
        <end position="141"/>
    </location>
</feature>
<sequence length="270" mass="29890">MTEHARTLHARLHLLDRQVASTDEDRLICKVDDLEVRTGDGPFPYVTAILSGPLALGPRIGGVAGWLMAEVDRLFRDDPSGEPYRIAMGRVTEIGSAVRVAGQPRDLALERWLARNVVGRIPGAPRPEHEEDAATEPEALEAQEVAEGRARREDGETLRMSTLLARVVRDDSGNVVGNVVDVRLVQDGPLLDGVQLAFRLAGFVVARRRAGQLFGYERAHRDGHPALVAAVVRRLHGEIRYADWDEVASLGDGEVRLRVPWERLRMLDDL</sequence>
<keyword evidence="3" id="KW-1185">Reference proteome</keyword>
<evidence type="ECO:0000256" key="1">
    <source>
        <dbReference type="SAM" id="MobiDB-lite"/>
    </source>
</evidence>
<feature type="region of interest" description="Disordered" evidence="1">
    <location>
        <begin position="121"/>
        <end position="154"/>
    </location>
</feature>
<name>A0ABQ4FZJ5_9ACTN</name>
<evidence type="ECO:0000313" key="2">
    <source>
        <dbReference type="EMBL" id="GIH40231.1"/>
    </source>
</evidence>
<gene>
    <name evidence="2" type="ORF">Mco01_32310</name>
</gene>
<evidence type="ECO:0000313" key="3">
    <source>
        <dbReference type="Proteomes" id="UP000603904"/>
    </source>
</evidence>
<accession>A0ABQ4FZJ5</accession>
<dbReference type="Proteomes" id="UP000603904">
    <property type="component" value="Unassembled WGS sequence"/>
</dbReference>
<comment type="caution">
    <text evidence="2">The sequence shown here is derived from an EMBL/GenBank/DDBJ whole genome shotgun (WGS) entry which is preliminary data.</text>
</comment>
<dbReference type="RefSeq" id="WP_204057683.1">
    <property type="nucleotide sequence ID" value="NZ_BAAAGP010000008.1"/>
</dbReference>
<protein>
    <submittedName>
        <fullName evidence="2">Uncharacterized protein</fullName>
    </submittedName>
</protein>
<dbReference type="EMBL" id="BOOC01000013">
    <property type="protein sequence ID" value="GIH40231.1"/>
    <property type="molecule type" value="Genomic_DNA"/>
</dbReference>
<organism evidence="2 3">
    <name type="scientific">Microbispora corallina</name>
    <dbReference type="NCBI Taxonomy" id="83302"/>
    <lineage>
        <taxon>Bacteria</taxon>
        <taxon>Bacillati</taxon>
        <taxon>Actinomycetota</taxon>
        <taxon>Actinomycetes</taxon>
        <taxon>Streptosporangiales</taxon>
        <taxon>Streptosporangiaceae</taxon>
        <taxon>Microbispora</taxon>
    </lineage>
</organism>